<dbReference type="Pfam" id="PF01887">
    <property type="entry name" value="SAM_HAT_N"/>
    <property type="match status" value="1"/>
</dbReference>
<dbReference type="Proteomes" id="UP001151002">
    <property type="component" value="Unassembled WGS sequence"/>
</dbReference>
<name>A0ABT4B754_9ACTN</name>
<dbReference type="InterPro" id="IPR046469">
    <property type="entry name" value="SAM_HAT_N"/>
</dbReference>
<proteinExistence type="predicted"/>
<organism evidence="2 3">
    <name type="scientific">Paractinoplanes pyxinae</name>
    <dbReference type="NCBI Taxonomy" id="2997416"/>
    <lineage>
        <taxon>Bacteria</taxon>
        <taxon>Bacillati</taxon>
        <taxon>Actinomycetota</taxon>
        <taxon>Actinomycetes</taxon>
        <taxon>Micromonosporales</taxon>
        <taxon>Micromonosporaceae</taxon>
        <taxon>Paractinoplanes</taxon>
    </lineage>
</organism>
<dbReference type="InterPro" id="IPR023227">
    <property type="entry name" value="SAM_OH_AdoTrfase_C_sf"/>
</dbReference>
<dbReference type="InterPro" id="IPR023228">
    <property type="entry name" value="SAM_OH_AdoTrfase_N_sf"/>
</dbReference>
<reference evidence="2" key="1">
    <citation type="submission" date="2022-11" db="EMBL/GenBank/DDBJ databases">
        <authorList>
            <person name="Somphong A."/>
            <person name="Phongsopitanun W."/>
        </authorList>
    </citation>
    <scope>NUCLEOTIDE SEQUENCE</scope>
    <source>
        <strain evidence="2">Pm04-4</strain>
    </source>
</reference>
<dbReference type="Gene3D" id="3.40.50.10790">
    <property type="entry name" value="S-adenosyl-l-methionine hydroxide adenosyltransferase, N-terminal"/>
    <property type="match status" value="1"/>
</dbReference>
<dbReference type="RefSeq" id="WP_267566794.1">
    <property type="nucleotide sequence ID" value="NZ_JAPNTZ010000011.1"/>
</dbReference>
<dbReference type="Gene3D" id="2.40.30.90">
    <property type="entry name" value="Bacterial fluorinating enzyme like"/>
    <property type="match status" value="1"/>
</dbReference>
<comment type="caution">
    <text evidence="2">The sequence shown here is derived from an EMBL/GenBank/DDBJ whole genome shotgun (WGS) entry which is preliminary data.</text>
</comment>
<sequence length="264" mass="27284">MLITVVADYGVGDLAFAEVRQQFAKLMPQADVTAVPVPAFDTVSAGFCVAQLALTDGPADRIVFANVAPRADEDDPRPDNAGERLAAVRLDSGVLVVGVASGVSLSFLGEPVRAVKVADAGSQFRSRDVFPAAVAALARGEDLLGEELALPEAPHNAVVYTDGYGNLKTSWHEAPAEPGTTLPVRIGAVTAEAVISDGVFTVPAGAMSFAPGSSGWGEPFYELLLRGGSAADVFGRPAAGTPVEIVRGAAEQDRRTVGKRDDLA</sequence>
<evidence type="ECO:0000313" key="2">
    <source>
        <dbReference type="EMBL" id="MCY1142343.1"/>
    </source>
</evidence>
<keyword evidence="3" id="KW-1185">Reference proteome</keyword>
<dbReference type="EMBL" id="JAPNTZ010000011">
    <property type="protein sequence ID" value="MCY1142343.1"/>
    <property type="molecule type" value="Genomic_DNA"/>
</dbReference>
<accession>A0ABT4B754</accession>
<feature type="domain" description="S-adenosyl-l-methionine hydroxide adenosyltransferase N-terminal" evidence="1">
    <location>
        <begin position="3"/>
        <end position="143"/>
    </location>
</feature>
<gene>
    <name evidence="2" type="ORF">OWR29_30470</name>
</gene>
<dbReference type="SUPFAM" id="SSF102522">
    <property type="entry name" value="Bacterial fluorinating enzyme, N-terminal domain"/>
    <property type="match status" value="1"/>
</dbReference>
<evidence type="ECO:0000259" key="1">
    <source>
        <dbReference type="Pfam" id="PF01887"/>
    </source>
</evidence>
<protein>
    <submittedName>
        <fullName evidence="2">SAM-dependent chlorinase/fluorinase</fullName>
    </submittedName>
</protein>
<evidence type="ECO:0000313" key="3">
    <source>
        <dbReference type="Proteomes" id="UP001151002"/>
    </source>
</evidence>